<comment type="subunit">
    <text evidence="3">Monomer.</text>
</comment>
<dbReference type="EMBL" id="JAQNCK010000005">
    <property type="protein sequence ID" value="MDC0827681.1"/>
    <property type="molecule type" value="Genomic_DNA"/>
</dbReference>
<keyword evidence="3 5" id="KW-0808">Transferase</keyword>
<keyword evidence="3 5" id="KW-0548">Nucleotidyltransferase</keyword>
<dbReference type="Proteomes" id="UP001220658">
    <property type="component" value="Unassembled WGS sequence"/>
</dbReference>
<dbReference type="AlphaFoldDB" id="A0A1Y4LYW6"/>
<dbReference type="SUPFAM" id="SSF56672">
    <property type="entry name" value="DNA/RNA polymerases"/>
    <property type="match status" value="1"/>
</dbReference>
<evidence type="ECO:0000256" key="3">
    <source>
        <dbReference type="HAMAP-Rule" id="MF_01113"/>
    </source>
</evidence>
<feature type="site" description="Substrate discrimination" evidence="3">
    <location>
        <position position="14"/>
    </location>
</feature>
<comment type="cofactor">
    <cofactor evidence="3">
        <name>Mg(2+)</name>
        <dbReference type="ChEBI" id="CHEBI:18420"/>
    </cofactor>
    <text evidence="3">Binds 2 magnesium ions per subunit.</text>
</comment>
<feature type="domain" description="UmuC" evidence="4">
    <location>
        <begin position="5"/>
        <end position="185"/>
    </location>
</feature>
<organism evidence="6 7">
    <name type="scientific">Faecalitalea cylindroides</name>
    <dbReference type="NCBI Taxonomy" id="39483"/>
    <lineage>
        <taxon>Bacteria</taxon>
        <taxon>Bacillati</taxon>
        <taxon>Bacillota</taxon>
        <taxon>Erysipelotrichia</taxon>
        <taxon>Erysipelotrichales</taxon>
        <taxon>Erysipelotrichaceae</taxon>
        <taxon>Faecalitalea</taxon>
    </lineage>
</organism>
<dbReference type="Gene3D" id="1.10.150.20">
    <property type="entry name" value="5' to 3' exonuclease, C-terminal subdomain"/>
    <property type="match status" value="1"/>
</dbReference>
<protein>
    <recommendedName>
        <fullName evidence="3">DNA polymerase IV</fullName>
        <shortName evidence="3">Pol IV</shortName>
        <ecNumber evidence="3">2.7.7.7</ecNumber>
    </recommendedName>
</protein>
<evidence type="ECO:0000259" key="4">
    <source>
        <dbReference type="PROSITE" id="PS50173"/>
    </source>
</evidence>
<dbReference type="Pfam" id="PF11798">
    <property type="entry name" value="IMS_HHH"/>
    <property type="match status" value="1"/>
</dbReference>
<dbReference type="PANTHER" id="PTHR11076">
    <property type="entry name" value="DNA REPAIR POLYMERASE UMUC / TRANSFERASE FAMILY MEMBER"/>
    <property type="match status" value="1"/>
</dbReference>
<dbReference type="GeneID" id="79877101"/>
<comment type="caution">
    <text evidence="6">The sequence shown here is derived from an EMBL/GenBank/DDBJ whole genome shotgun (WGS) entry which is preliminary data.</text>
</comment>
<evidence type="ECO:0000256" key="2">
    <source>
        <dbReference type="ARBA" id="ARBA00022457"/>
    </source>
</evidence>
<dbReference type="EMBL" id="NFKM01000006">
    <property type="protein sequence ID" value="OUP61110.1"/>
    <property type="molecule type" value="Genomic_DNA"/>
</dbReference>
<keyword evidence="7" id="KW-1185">Reference proteome</keyword>
<keyword evidence="3" id="KW-0239">DNA-directed DNA polymerase</keyword>
<dbReference type="GO" id="GO:0005829">
    <property type="term" value="C:cytosol"/>
    <property type="evidence" value="ECO:0007669"/>
    <property type="project" value="TreeGrafter"/>
</dbReference>
<feature type="binding site" evidence="3">
    <location>
        <position position="103"/>
    </location>
    <ligand>
        <name>Mg(2+)</name>
        <dbReference type="ChEBI" id="CHEBI:18420"/>
    </ligand>
</feature>
<comment type="subcellular location">
    <subcellularLocation>
        <location evidence="3">Cytoplasm</location>
    </subcellularLocation>
</comment>
<dbReference type="Pfam" id="PF11799">
    <property type="entry name" value="IMS_C"/>
    <property type="match status" value="1"/>
</dbReference>
<dbReference type="GO" id="GO:0009432">
    <property type="term" value="P:SOS response"/>
    <property type="evidence" value="ECO:0007669"/>
    <property type="project" value="TreeGrafter"/>
</dbReference>
<dbReference type="InterPro" id="IPR050116">
    <property type="entry name" value="DNA_polymerase-Y"/>
</dbReference>
<keyword evidence="3" id="KW-0963">Cytoplasm</keyword>
<name>A0A1Y4LYW6_9FIRM</name>
<dbReference type="Proteomes" id="UP000195447">
    <property type="component" value="Unassembled WGS sequence"/>
</dbReference>
<dbReference type="GO" id="GO:0000287">
    <property type="term" value="F:magnesium ion binding"/>
    <property type="evidence" value="ECO:0007669"/>
    <property type="project" value="UniProtKB-UniRule"/>
</dbReference>
<dbReference type="Gene3D" id="3.30.70.270">
    <property type="match status" value="1"/>
</dbReference>
<feature type="binding site" evidence="3">
    <location>
        <position position="9"/>
    </location>
    <ligand>
        <name>Mg(2+)</name>
        <dbReference type="ChEBI" id="CHEBI:18420"/>
    </ligand>
</feature>
<dbReference type="GO" id="GO:0042276">
    <property type="term" value="P:error-prone translesion synthesis"/>
    <property type="evidence" value="ECO:0007669"/>
    <property type="project" value="TreeGrafter"/>
</dbReference>
<dbReference type="HAMAP" id="MF_01113">
    <property type="entry name" value="DNApol_IV"/>
    <property type="match status" value="1"/>
</dbReference>
<keyword evidence="2 3" id="KW-0515">Mutator protein</keyword>
<evidence type="ECO:0000313" key="5">
    <source>
        <dbReference type="EMBL" id="MDC0827681.1"/>
    </source>
</evidence>
<dbReference type="InterPro" id="IPR022880">
    <property type="entry name" value="DNApol_IV"/>
</dbReference>
<reference evidence="5" key="3">
    <citation type="submission" date="2023-01" db="EMBL/GenBank/DDBJ databases">
        <title>Human gut microbiome strain richness.</title>
        <authorList>
            <person name="Chen-Liaw A."/>
        </authorList>
    </citation>
    <scope>NUCLEOTIDE SEQUENCE</scope>
    <source>
        <strain evidence="5">D55st1_G4_D55t1_190419</strain>
    </source>
</reference>
<evidence type="ECO:0000256" key="1">
    <source>
        <dbReference type="ARBA" id="ARBA00010945"/>
    </source>
</evidence>
<dbReference type="EC" id="2.7.7.7" evidence="3"/>
<reference evidence="6" key="2">
    <citation type="journal article" date="2018" name="BMC Genomics">
        <title>Whole genome sequencing and function prediction of 133 gut anaerobes isolated from chicken caecum in pure cultures.</title>
        <authorList>
            <person name="Medvecky M."/>
            <person name="Cejkova D."/>
            <person name="Polansky O."/>
            <person name="Karasova D."/>
            <person name="Kubasova T."/>
            <person name="Cizek A."/>
            <person name="Rychlik I."/>
        </authorList>
    </citation>
    <scope>NUCLEOTIDE SEQUENCE</scope>
    <source>
        <strain evidence="6">An178</strain>
    </source>
</reference>
<dbReference type="GO" id="GO:0006261">
    <property type="term" value="P:DNA-templated DNA replication"/>
    <property type="evidence" value="ECO:0007669"/>
    <property type="project" value="UniProtKB-UniRule"/>
</dbReference>
<dbReference type="RefSeq" id="WP_022355859.1">
    <property type="nucleotide sequence ID" value="NZ_CALHAA010000016.1"/>
</dbReference>
<evidence type="ECO:0000313" key="6">
    <source>
        <dbReference type="EMBL" id="OUP61110.1"/>
    </source>
</evidence>
<dbReference type="GO" id="GO:0003887">
    <property type="term" value="F:DNA-directed DNA polymerase activity"/>
    <property type="evidence" value="ECO:0007669"/>
    <property type="project" value="UniProtKB-UniRule"/>
</dbReference>
<dbReference type="InterPro" id="IPR001126">
    <property type="entry name" value="UmuC"/>
</dbReference>
<dbReference type="CDD" id="cd03586">
    <property type="entry name" value="PolY_Pol_IV_kappa"/>
    <property type="match status" value="1"/>
</dbReference>
<keyword evidence="3" id="KW-0227">DNA damage</keyword>
<keyword evidence="3" id="KW-0234">DNA repair</keyword>
<dbReference type="Gene3D" id="3.30.1490.100">
    <property type="entry name" value="DNA polymerase, Y-family, little finger domain"/>
    <property type="match status" value="1"/>
</dbReference>
<dbReference type="Pfam" id="PF00817">
    <property type="entry name" value="IMS"/>
    <property type="match status" value="1"/>
</dbReference>
<dbReference type="InterPro" id="IPR024728">
    <property type="entry name" value="PolY_HhH_motif"/>
</dbReference>
<comment type="function">
    <text evidence="3">Poorly processive, error-prone DNA polymerase involved in untargeted mutagenesis. Copies undamaged DNA at stalled replication forks, which arise in vivo from mismatched or misaligned primer ends. These misaligned primers can be extended by PolIV. Exhibits no 3'-5' exonuclease (proofreading) activity. May be involved in translesional synthesis, in conjunction with the beta clamp from PolIII.</text>
</comment>
<keyword evidence="3" id="KW-0238">DNA-binding</keyword>
<keyword evidence="3" id="KW-0460">Magnesium</keyword>
<dbReference type="GO" id="GO:0003684">
    <property type="term" value="F:damaged DNA binding"/>
    <property type="evidence" value="ECO:0007669"/>
    <property type="project" value="InterPro"/>
</dbReference>
<dbReference type="InterPro" id="IPR043128">
    <property type="entry name" value="Rev_trsase/Diguanyl_cyclase"/>
</dbReference>
<proteinExistence type="inferred from homology"/>
<dbReference type="InterPro" id="IPR036775">
    <property type="entry name" value="DNA_pol_Y-fam_lit_finger_sf"/>
</dbReference>
<dbReference type="Gene3D" id="3.40.1170.60">
    <property type="match status" value="1"/>
</dbReference>
<sequence length="390" mass="43978">MARVLFHIDINAFFASAEEIKHPEYKGLPLAVGSLSSRGVLSTANYAAREFGIHSAMPVFEALKICPELNIVQGDYNYYRSLSAQFFQYLHRYSNMIEPASIDECFMDVTDTIKRYKRPLDLAVQIQNGVYETLGLNVSIGVAPNRFLAKMASDMKKPKGITVLRKAEIERKLWPLPIEEMVGIGKKTIPVLKRYGIQTIGDFASPDNENLILRLLSKSGYSLIQKARGNSSAQLNFSTTHKSISISRTYPSDIYTLNDAMERLKTLTNDLCRKMIQENQKGKLVSISLRDTNFHNIVRSVPLQTYTNAYVIVFEAASGLLEENFEEVGYRHIGVSMGSLKDANRILEQPSIFETPIQDTDSILAQLNKKLDHKDLFKASDLLKKGNEHE</sequence>
<dbReference type="PROSITE" id="PS50173">
    <property type="entry name" value="UMUC"/>
    <property type="match status" value="1"/>
</dbReference>
<reference evidence="7" key="1">
    <citation type="submission" date="2017-04" db="EMBL/GenBank/DDBJ databases">
        <title>Function of individual gut microbiota members based on whole genome sequencing of pure cultures obtained from chicken caecum.</title>
        <authorList>
            <person name="Medvecky M."/>
            <person name="Cejkova D."/>
            <person name="Polansky O."/>
            <person name="Karasova D."/>
            <person name="Kubasova T."/>
            <person name="Cizek A."/>
            <person name="Rychlik I."/>
        </authorList>
    </citation>
    <scope>NUCLEOTIDE SEQUENCE [LARGE SCALE GENOMIC DNA]</scope>
    <source>
        <strain evidence="7">An178</strain>
    </source>
</reference>
<comment type="similarity">
    <text evidence="1 3">Belongs to the DNA polymerase type-Y family.</text>
</comment>
<dbReference type="InterPro" id="IPR043502">
    <property type="entry name" value="DNA/RNA_pol_sf"/>
</dbReference>
<keyword evidence="3" id="KW-0479">Metal-binding</keyword>
<dbReference type="SUPFAM" id="SSF100879">
    <property type="entry name" value="Lesion bypass DNA polymerase (Y-family), little finger domain"/>
    <property type="match status" value="1"/>
</dbReference>
<dbReference type="InterPro" id="IPR017961">
    <property type="entry name" value="DNA_pol_Y-fam_little_finger"/>
</dbReference>
<evidence type="ECO:0000313" key="7">
    <source>
        <dbReference type="Proteomes" id="UP000195447"/>
    </source>
</evidence>
<accession>A0A1Y4LYW6</accession>
<keyword evidence="3" id="KW-0235">DNA replication</keyword>
<comment type="catalytic activity">
    <reaction evidence="3">
        <text>DNA(n) + a 2'-deoxyribonucleoside 5'-triphosphate = DNA(n+1) + diphosphate</text>
        <dbReference type="Rhea" id="RHEA:22508"/>
        <dbReference type="Rhea" id="RHEA-COMP:17339"/>
        <dbReference type="Rhea" id="RHEA-COMP:17340"/>
        <dbReference type="ChEBI" id="CHEBI:33019"/>
        <dbReference type="ChEBI" id="CHEBI:61560"/>
        <dbReference type="ChEBI" id="CHEBI:173112"/>
        <dbReference type="EC" id="2.7.7.7"/>
    </reaction>
</comment>
<dbReference type="NCBIfam" id="NF002677">
    <property type="entry name" value="PRK02406.1"/>
    <property type="match status" value="1"/>
</dbReference>
<gene>
    <name evidence="3 5" type="primary">dinB</name>
    <name evidence="6" type="ORF">B5F14_04175</name>
    <name evidence="5" type="ORF">POG00_03035</name>
</gene>
<feature type="active site" evidence="3">
    <location>
        <position position="104"/>
    </location>
</feature>
<dbReference type="PANTHER" id="PTHR11076:SF33">
    <property type="entry name" value="DNA POLYMERASE KAPPA"/>
    <property type="match status" value="1"/>
</dbReference>
<dbReference type="GO" id="GO:0006281">
    <property type="term" value="P:DNA repair"/>
    <property type="evidence" value="ECO:0007669"/>
    <property type="project" value="UniProtKB-UniRule"/>
</dbReference>